<protein>
    <recommendedName>
        <fullName evidence="2">PEP-utilising enzyme mobile domain-containing protein</fullName>
    </recommendedName>
</protein>
<evidence type="ECO:0000256" key="1">
    <source>
        <dbReference type="SAM" id="MobiDB-lite"/>
    </source>
</evidence>
<organism evidence="3 4">
    <name type="scientific">Pseudonocardia eucalypti</name>
    <dbReference type="NCBI Taxonomy" id="648755"/>
    <lineage>
        <taxon>Bacteria</taxon>
        <taxon>Bacillati</taxon>
        <taxon>Actinomycetota</taxon>
        <taxon>Actinomycetes</taxon>
        <taxon>Pseudonocardiales</taxon>
        <taxon>Pseudonocardiaceae</taxon>
        <taxon>Pseudonocardia</taxon>
    </lineage>
</organism>
<dbReference type="PANTHER" id="PTHR43615:SF1">
    <property type="entry name" value="PPDK_N DOMAIN-CONTAINING PROTEIN"/>
    <property type="match status" value="1"/>
</dbReference>
<evidence type="ECO:0000313" key="3">
    <source>
        <dbReference type="EMBL" id="GAA5156830.1"/>
    </source>
</evidence>
<keyword evidence="4" id="KW-1185">Reference proteome</keyword>
<feature type="region of interest" description="Disordered" evidence="1">
    <location>
        <begin position="464"/>
        <end position="493"/>
    </location>
</feature>
<dbReference type="InterPro" id="IPR036637">
    <property type="entry name" value="Phosphohistidine_dom_sf"/>
</dbReference>
<feature type="region of interest" description="Disordered" evidence="1">
    <location>
        <begin position="104"/>
        <end position="123"/>
    </location>
</feature>
<dbReference type="EMBL" id="BAABJP010000015">
    <property type="protein sequence ID" value="GAA5156830.1"/>
    <property type="molecule type" value="Genomic_DNA"/>
</dbReference>
<dbReference type="InterPro" id="IPR008279">
    <property type="entry name" value="PEP-util_enz_mobile_dom"/>
</dbReference>
<gene>
    <name evidence="3" type="ORF">GCM10023321_33480</name>
</gene>
<feature type="domain" description="PEP-utilising enzyme mobile" evidence="2">
    <location>
        <begin position="498"/>
        <end position="568"/>
    </location>
</feature>
<feature type="compositionally biased region" description="Basic and acidic residues" evidence="1">
    <location>
        <begin position="104"/>
        <end position="117"/>
    </location>
</feature>
<dbReference type="InterPro" id="IPR051549">
    <property type="entry name" value="PEP_Utilizing_Enz"/>
</dbReference>
<dbReference type="Gene3D" id="3.50.30.10">
    <property type="entry name" value="Phosphohistidine domain"/>
    <property type="match status" value="1"/>
</dbReference>
<dbReference type="RefSeq" id="WP_185059532.1">
    <property type="nucleotide sequence ID" value="NZ_BAABJP010000015.1"/>
</dbReference>
<reference evidence="4" key="1">
    <citation type="journal article" date="2019" name="Int. J. Syst. Evol. Microbiol.">
        <title>The Global Catalogue of Microorganisms (GCM) 10K type strain sequencing project: providing services to taxonomists for standard genome sequencing and annotation.</title>
        <authorList>
            <consortium name="The Broad Institute Genomics Platform"/>
            <consortium name="The Broad Institute Genome Sequencing Center for Infectious Disease"/>
            <person name="Wu L."/>
            <person name="Ma J."/>
        </authorList>
    </citation>
    <scope>NUCLEOTIDE SEQUENCE [LARGE SCALE GENOMIC DNA]</scope>
    <source>
        <strain evidence="4">JCM 18303</strain>
    </source>
</reference>
<dbReference type="Pfam" id="PF00391">
    <property type="entry name" value="PEP-utilizers"/>
    <property type="match status" value="1"/>
</dbReference>
<name>A0ABP9Q7G3_9PSEU</name>
<proteinExistence type="predicted"/>
<sequence length="595" mass="63135">MEWELDQRASARYPLYSRAVVGDLCPDPVSPLTGSVGVGAELGPAWAEAYAEAGLRPLPEQAAEPDPVLRFGGRMYLNTSLLRLFGTCAGGADPMAFARQYLGERPDVPRQREERPSPDTSTELLRSWTERVLRGPGDSEEAQEHGRLARRLTELQTTRPELAGCTDAELVARINGVRGELRTALRRYVRAELATSVTADLLTRATEDAGYPGITGALVAGTAGAITEGPFGQLYQLVRLVNRSEKLTALFDQGLPAVLAQLESARNGDVGRLRSWLVALRTRYGHQGPAEWELSADTCGTNPLVALAALDVLRPVEHGPDPAERIRRQAEHSGATAGLVRRALDGSPRATARFDAALASTGGWLLARQRIRSACSALHHEQRLAARELGQRHVRGGLLDGVEQIFMLLGEELDEFVADPSQLAERLRMRAYDYYALGGYQPPYVTVGQPASVVHWPNGSTARPLTGRGGLQGTAVSPGTGTGPAKLPRTPTAPGALRPGDVLVLPTAGPNWVPLLPIAAAVVVDNGAALSDVAVACRDLGIPCVTATVEATSRISEGVSVEVDGSTGIVRLVGVGSGATPSRPMGAARPAHRSA</sequence>
<accession>A0ABP9Q7G3</accession>
<dbReference type="PANTHER" id="PTHR43615">
    <property type="entry name" value="PHOSPHOENOLPYRUVATE SYNTHASE-RELATED"/>
    <property type="match status" value="1"/>
</dbReference>
<dbReference type="Proteomes" id="UP001428817">
    <property type="component" value="Unassembled WGS sequence"/>
</dbReference>
<evidence type="ECO:0000313" key="4">
    <source>
        <dbReference type="Proteomes" id="UP001428817"/>
    </source>
</evidence>
<comment type="caution">
    <text evidence="3">The sequence shown here is derived from an EMBL/GenBank/DDBJ whole genome shotgun (WGS) entry which is preliminary data.</text>
</comment>
<dbReference type="SUPFAM" id="SSF52009">
    <property type="entry name" value="Phosphohistidine domain"/>
    <property type="match status" value="1"/>
</dbReference>
<evidence type="ECO:0000259" key="2">
    <source>
        <dbReference type="Pfam" id="PF00391"/>
    </source>
</evidence>